<protein>
    <recommendedName>
        <fullName evidence="1">SnoaL-like domain-containing protein</fullName>
    </recommendedName>
</protein>
<evidence type="ECO:0000313" key="3">
    <source>
        <dbReference type="Proteomes" id="UP001500994"/>
    </source>
</evidence>
<organism evidence="2 3">
    <name type="scientific">Streptomyces lunalinharesii</name>
    <dbReference type="NCBI Taxonomy" id="333384"/>
    <lineage>
        <taxon>Bacteria</taxon>
        <taxon>Bacillati</taxon>
        <taxon>Actinomycetota</taxon>
        <taxon>Actinomycetes</taxon>
        <taxon>Kitasatosporales</taxon>
        <taxon>Streptomycetaceae</taxon>
        <taxon>Streptomyces</taxon>
    </lineage>
</organism>
<proteinExistence type="predicted"/>
<dbReference type="SUPFAM" id="SSF54427">
    <property type="entry name" value="NTF2-like"/>
    <property type="match status" value="1"/>
</dbReference>
<comment type="caution">
    <text evidence="2">The sequence shown here is derived from an EMBL/GenBank/DDBJ whole genome shotgun (WGS) entry which is preliminary data.</text>
</comment>
<reference evidence="2 3" key="1">
    <citation type="journal article" date="2019" name="Int. J. Syst. Evol. Microbiol.">
        <title>The Global Catalogue of Microorganisms (GCM) 10K type strain sequencing project: providing services to taxonomists for standard genome sequencing and annotation.</title>
        <authorList>
            <consortium name="The Broad Institute Genomics Platform"/>
            <consortium name="The Broad Institute Genome Sequencing Center for Infectious Disease"/>
            <person name="Wu L."/>
            <person name="Ma J."/>
        </authorList>
    </citation>
    <scope>NUCLEOTIDE SEQUENCE [LARGE SCALE GENOMIC DNA]</scope>
    <source>
        <strain evidence="2 3">JCM 16374</strain>
    </source>
</reference>
<evidence type="ECO:0000313" key="2">
    <source>
        <dbReference type="EMBL" id="GAA2667182.1"/>
    </source>
</evidence>
<name>A0ABN3S4D4_9ACTN</name>
<keyword evidence="3" id="KW-1185">Reference proteome</keyword>
<sequence>MTTTKQVQGWIDSYVHAWNTADPQDIAALFTADAEYHEQPFETDWVGREAIVAGWLSRQDWQAGGWSFESEILMITGDTAAVSGVGVYKELGTFENLWVVTLTTGGRCSMFRMWNNEIQA</sequence>
<dbReference type="InterPro" id="IPR032710">
    <property type="entry name" value="NTF2-like_dom_sf"/>
</dbReference>
<dbReference type="EMBL" id="BAAARK010000012">
    <property type="protein sequence ID" value="GAA2667182.1"/>
    <property type="molecule type" value="Genomic_DNA"/>
</dbReference>
<dbReference type="InterPro" id="IPR037401">
    <property type="entry name" value="SnoaL-like"/>
</dbReference>
<feature type="domain" description="SnoaL-like" evidence="1">
    <location>
        <begin position="13"/>
        <end position="106"/>
    </location>
</feature>
<dbReference type="Pfam" id="PF12680">
    <property type="entry name" value="SnoaL_2"/>
    <property type="match status" value="1"/>
</dbReference>
<dbReference type="Proteomes" id="UP001500994">
    <property type="component" value="Unassembled WGS sequence"/>
</dbReference>
<dbReference type="Gene3D" id="3.10.450.50">
    <property type="match status" value="1"/>
</dbReference>
<evidence type="ECO:0000259" key="1">
    <source>
        <dbReference type="Pfam" id="PF12680"/>
    </source>
</evidence>
<gene>
    <name evidence="2" type="ORF">GCM10009864_40930</name>
</gene>
<accession>A0ABN3S4D4</accession>
<dbReference type="RefSeq" id="WP_344577910.1">
    <property type="nucleotide sequence ID" value="NZ_BAAARK010000012.1"/>
</dbReference>